<reference evidence="8" key="1">
    <citation type="submission" date="2020-02" db="EMBL/GenBank/DDBJ databases">
        <title>Flavobacterium sp. genome.</title>
        <authorList>
            <person name="Jung H.S."/>
            <person name="Baek J.H."/>
            <person name="Jeon C.O."/>
        </authorList>
    </citation>
    <scope>NUCLEOTIDE SEQUENCE</scope>
    <source>
        <strain evidence="8">SE-s28</strain>
    </source>
</reference>
<gene>
    <name evidence="8" type="ORF">G6047_04955</name>
</gene>
<dbReference type="Pfam" id="PF04357">
    <property type="entry name" value="TamB"/>
    <property type="match status" value="1"/>
</dbReference>
<feature type="domain" description="Translocation and assembly module TamB C-terminal" evidence="7">
    <location>
        <begin position="1190"/>
        <end position="1631"/>
    </location>
</feature>
<protein>
    <submittedName>
        <fullName evidence="8">Translocation/assembly module TamB</fullName>
    </submittedName>
</protein>
<evidence type="ECO:0000256" key="6">
    <source>
        <dbReference type="SAM" id="Phobius"/>
    </source>
</evidence>
<accession>A0A972JEX9</accession>
<dbReference type="PANTHER" id="PTHR36985">
    <property type="entry name" value="TRANSLOCATION AND ASSEMBLY MODULE SUBUNIT TAMB"/>
    <property type="match status" value="1"/>
</dbReference>
<dbReference type="InterPro" id="IPR007452">
    <property type="entry name" value="TamB_C"/>
</dbReference>
<dbReference type="InterPro" id="IPR008023">
    <property type="entry name" value="DUF748"/>
</dbReference>
<comment type="subcellular location">
    <subcellularLocation>
        <location evidence="1">Membrane</location>
        <topology evidence="1">Single-pass membrane protein</topology>
    </subcellularLocation>
</comment>
<dbReference type="RefSeq" id="WP_169526375.1">
    <property type="nucleotide sequence ID" value="NZ_JAAMPU010000100.1"/>
</dbReference>
<keyword evidence="4 6" id="KW-0472">Membrane</keyword>
<dbReference type="GO" id="GO:0009306">
    <property type="term" value="P:protein secretion"/>
    <property type="evidence" value="ECO:0007669"/>
    <property type="project" value="InterPro"/>
</dbReference>
<keyword evidence="3 6" id="KW-1133">Transmembrane helix</keyword>
<sequence>MNRYVKKSLKITAWIIGSVIGLFLLIVVLIQIPAIQNVIREKAVTYLEEKIGTKVRIDRIEIGLPKKVIIEGFYFEGQDKDTLLSGDKIAVDISLFKLMSNEVEINSVSLEGITAKISRSRDSVFNFDYIIKAFDSGKPKDTTSAPLKISVRNINLDRIKVDFNDAVTKNDLGFTLNHFDTKFRKFDLDKSDFDIPKIAMNGLKLKLRQGELVREIGENTAKVADSLAADSGFSLALGEIDFSKISIGYDNQGTKLNSGLSLNKLKAKFNKTDIRGQQILIDNFELDGLKGGFALGKVNQPKRKETEAKSAVANNPKGWDVQLKKAAITNVDFKFDDQNSAPVAKGIDYKHLDLSGVHLSAKNLKYNSEAISGRVDSFAMKDKSGVDIQEFHADFLYGPKQSYLKDFYLQTPKTLLKNELSAGYESIETLSDNLKDLEVNANLDHSKVAFSDILLFVPNLENSEPFKGNKDAILKINGKINGKVSDLYIPNLEVSGIGSTSIAASAHIIGLPDAKKAWMDFDIRKVTTTSKDIYSFVPNGTIPDNIKLPANISVSGTFKGKPDNLNADVRLNTSYGGAKIKGYFDGRKKNAEVYDAMVSLDNFNVGKLISNDSIGRFSLNAKVKGKGLDPKTAIADLNGKLVKAEFNGYTYKNLNLKGDIKNGKFNVVASMADPNLTFDMIASGNFRDKYPAAVLKLNVDMADLDKLNLHAGPMKLKGKVDADFTSTDPDNLNGTLNAYHFVIANEKDQFQLDSINVVAVSTADSNSISLKSQFLKAEVKGKYQLTKLAASIQKTISKFYNTKPVSEAREEDTGNHRLNFHLTVKNDPVLVKLLPDLTRLEPIEFRGGYNSATDSLAVSGTIPRLVYAGNTITGTAIDIHTEADSLAYIIDIDQVENQSFELYDTQLYGSVKDNKALYTLRVRDKKGKEQYLIAGNFNAKDQKSEIHLNNDGLVLNYDAWNVDPANLIRIGNGIFADKFDISREGSQLSLQSQNENTNAPLDVTFKDFEIGTITKMIQKETDDGFEVSGKIDGGVHLVDLMTNPVFTSDLTIKDLSVSRDTVGNLSIKVDNKTANTFNADVAISGYDNYVKISGTYSSTNKALNLDLNMAKLQMKSVQAFTFGALADSEGYLDGKLRIMGTTDAPKIDGDINFRDVKFKVTEINSAFTVTDEVIRFNEEGIRFDNFGLVDEEGNKLNINGKILTPDYRDYGFNLAVRANNFRAVNSTEKDNDLFYGQLYLDTRLNIKGTMDQPVVDGSLKVNDKTKMTVVLPQTDPGIVDREGVVEFIDQDHPELNENLVVNDSLVKTKFKGFDIDVNIEVDKNAELSMIIDKSNGDYLKLKGEARLNGGIDPSGKTNLTGRYELEEGSYEMSFNLIKRKFDIQKGSYLLWTGEPTTANISITAIYTANTAPIDLIGNQLDTKGPAIQNQYKQVLPFQALLKMNGELLKPEITFDIQLPDKNYGVSSDIVDASRTKLEQLRQDPNELNKQVFALLLLNRFIGENPFSSEAGSVTAESMARQSVSKLLSQQLNNLAGDLIKGFEVDFGLESTDDYTTGQRENRTDLNVAVSKKLFNDRLKVTVGSNFNLEGPQQANEQTTNIAGDVAVDYMLTRDGRYSVRAYRKDEYQVALQGQVIETGVAFVITMDYNLFRELFHRTAEEKKLIREEKRQKEKKRQAKKKAAEKPESNPTDDDSEN</sequence>
<evidence type="ECO:0000256" key="4">
    <source>
        <dbReference type="ARBA" id="ARBA00023136"/>
    </source>
</evidence>
<feature type="transmembrane region" description="Helical" evidence="6">
    <location>
        <begin position="12"/>
        <end position="32"/>
    </location>
</feature>
<evidence type="ECO:0000256" key="1">
    <source>
        <dbReference type="ARBA" id="ARBA00004167"/>
    </source>
</evidence>
<evidence type="ECO:0000259" key="7">
    <source>
        <dbReference type="Pfam" id="PF04357"/>
    </source>
</evidence>
<evidence type="ECO:0000313" key="9">
    <source>
        <dbReference type="Proteomes" id="UP000712080"/>
    </source>
</evidence>
<keyword evidence="9" id="KW-1185">Reference proteome</keyword>
<name>A0A972JEX9_9FLAO</name>
<feature type="compositionally biased region" description="Basic and acidic residues" evidence="5">
    <location>
        <begin position="1662"/>
        <end position="1671"/>
    </location>
</feature>
<dbReference type="Pfam" id="PF05359">
    <property type="entry name" value="DUF748"/>
    <property type="match status" value="1"/>
</dbReference>
<dbReference type="GO" id="GO:0005886">
    <property type="term" value="C:plasma membrane"/>
    <property type="evidence" value="ECO:0007669"/>
    <property type="project" value="InterPro"/>
</dbReference>
<organism evidence="8 9">
    <name type="scientific">Flavobacterium silvaticum</name>
    <dbReference type="NCBI Taxonomy" id="1852020"/>
    <lineage>
        <taxon>Bacteria</taxon>
        <taxon>Pseudomonadati</taxon>
        <taxon>Bacteroidota</taxon>
        <taxon>Flavobacteriia</taxon>
        <taxon>Flavobacteriales</taxon>
        <taxon>Flavobacteriaceae</taxon>
        <taxon>Flavobacterium</taxon>
    </lineage>
</organism>
<dbReference type="PANTHER" id="PTHR36985:SF1">
    <property type="entry name" value="TRANSLOCATION AND ASSEMBLY MODULE SUBUNIT TAMB"/>
    <property type="match status" value="1"/>
</dbReference>
<evidence type="ECO:0000256" key="2">
    <source>
        <dbReference type="ARBA" id="ARBA00022692"/>
    </source>
</evidence>
<evidence type="ECO:0000256" key="5">
    <source>
        <dbReference type="SAM" id="MobiDB-lite"/>
    </source>
</evidence>
<keyword evidence="2 6" id="KW-0812">Transmembrane</keyword>
<feature type="region of interest" description="Disordered" evidence="5">
    <location>
        <begin position="1662"/>
        <end position="1697"/>
    </location>
</feature>
<proteinExistence type="predicted"/>
<comment type="caution">
    <text evidence="8">The sequence shown here is derived from an EMBL/GenBank/DDBJ whole genome shotgun (WGS) entry which is preliminary data.</text>
</comment>
<evidence type="ECO:0000313" key="8">
    <source>
        <dbReference type="EMBL" id="NMH27374.1"/>
    </source>
</evidence>
<dbReference type="EMBL" id="JAAMPU010000100">
    <property type="protein sequence ID" value="NMH27374.1"/>
    <property type="molecule type" value="Genomic_DNA"/>
</dbReference>
<dbReference type="Proteomes" id="UP000712080">
    <property type="component" value="Unassembled WGS sequence"/>
</dbReference>
<evidence type="ECO:0000256" key="3">
    <source>
        <dbReference type="ARBA" id="ARBA00022989"/>
    </source>
</evidence>